<dbReference type="NCBIfam" id="NF011990">
    <property type="entry name" value="PRK15446.2-6"/>
    <property type="match status" value="1"/>
</dbReference>
<evidence type="ECO:0000313" key="2">
    <source>
        <dbReference type="Proteomes" id="UP000721236"/>
    </source>
</evidence>
<gene>
    <name evidence="1" type="primary">phnM_1</name>
    <name evidence="1" type="ORF">LMG21510_01660</name>
</gene>
<dbReference type="Proteomes" id="UP000721236">
    <property type="component" value="Unassembled WGS sequence"/>
</dbReference>
<accession>A0ABM8WVB8</accession>
<keyword evidence="1" id="KW-0378">Hydrolase</keyword>
<keyword evidence="2" id="KW-1185">Reference proteome</keyword>
<dbReference type="InterPro" id="IPR011059">
    <property type="entry name" value="Metal-dep_hydrolase_composite"/>
</dbReference>
<reference evidence="1 2" key="1">
    <citation type="submission" date="2021-08" db="EMBL/GenBank/DDBJ databases">
        <authorList>
            <person name="Peeters C."/>
        </authorList>
    </citation>
    <scope>NUCLEOTIDE SEQUENCE [LARGE SCALE GENOMIC DNA]</scope>
    <source>
        <strain evidence="1 2">LMG 21510</strain>
    </source>
</reference>
<dbReference type="PANTHER" id="PTHR43135">
    <property type="entry name" value="ALPHA-D-RIBOSE 1-METHYLPHOSPHONATE 5-TRIPHOSPHATE DIPHOSPHATASE"/>
    <property type="match status" value="1"/>
</dbReference>
<dbReference type="InterPro" id="IPR032466">
    <property type="entry name" value="Metal_Hydrolase"/>
</dbReference>
<dbReference type="PANTHER" id="PTHR43135:SF3">
    <property type="entry name" value="ALPHA-D-RIBOSE 1-METHYLPHOSPHONATE 5-TRIPHOSPHATE DIPHOSPHATASE"/>
    <property type="match status" value="1"/>
</dbReference>
<dbReference type="Gene3D" id="2.30.40.10">
    <property type="entry name" value="Urease, subunit C, domain 1"/>
    <property type="match status" value="1"/>
</dbReference>
<name>A0ABM8WVB8_9BURK</name>
<sequence length="413" mass="44025">MYRHYSATMLSNDHPNTTPLAGITGKRVLGPAGLVPATLAFRDGRIAANPRGFGRCIDAGELLVLPGIVDLHGDAFERAVMPRPGVSFPYGAALADVDRQLLAHGITTEFHGLTLSWEGGLRGEPYAVRMFDALAQLKPLLGACHRVHLRFEAHHVEGVESALSWIADGRVSLLAINDHLPTMARRMADERKMMEYASRAECHLETFRERLRAAQGNTPRVPEAMARLTAAARAAGLPVASHDDPDTATRQRYHRQGSAIAEFPLTVDAARTARQLGNEIVFGAPNVVRGSSHTGAPSATEMVAAGLCTVLASDYYYPAPLQAAFRLALLGVTDLAGAWQLVSRNPARAAGLSDRGALAPGLRADAILVDDRVPSLPRVVGVIVGGHLRYATMALHTVDMALDGGSGMPPMAA</sequence>
<dbReference type="InterPro" id="IPR051781">
    <property type="entry name" value="Metallo-dep_Hydrolase"/>
</dbReference>
<dbReference type="NCBIfam" id="NF011984">
    <property type="entry name" value="PRK15446.1-5"/>
    <property type="match status" value="1"/>
</dbReference>
<dbReference type="SUPFAM" id="SSF51556">
    <property type="entry name" value="Metallo-dependent hydrolases"/>
    <property type="match status" value="1"/>
</dbReference>
<evidence type="ECO:0000313" key="1">
    <source>
        <dbReference type="EMBL" id="CAG9171436.1"/>
    </source>
</evidence>
<protein>
    <submittedName>
        <fullName evidence="1">Alpha-D-ribose 1-methylphosphonate 5-triphosphate diphosphatase</fullName>
        <ecNumber evidence="1">3.6.1.63</ecNumber>
    </submittedName>
</protein>
<proteinExistence type="predicted"/>
<dbReference type="SUPFAM" id="SSF51338">
    <property type="entry name" value="Composite domain of metallo-dependent hydrolases"/>
    <property type="match status" value="1"/>
</dbReference>
<dbReference type="NCBIfam" id="NF011987">
    <property type="entry name" value="PRK15446.2-3"/>
    <property type="match status" value="1"/>
</dbReference>
<dbReference type="EC" id="3.6.1.63" evidence="1"/>
<organism evidence="1 2">
    <name type="scientific">Cupriavidus respiraculi</name>
    <dbReference type="NCBI Taxonomy" id="195930"/>
    <lineage>
        <taxon>Bacteria</taxon>
        <taxon>Pseudomonadati</taxon>
        <taxon>Pseudomonadota</taxon>
        <taxon>Betaproteobacteria</taxon>
        <taxon>Burkholderiales</taxon>
        <taxon>Burkholderiaceae</taxon>
        <taxon>Cupriavidus</taxon>
    </lineage>
</organism>
<dbReference type="PIRSF" id="PIRSF038971">
    <property type="entry name" value="PhnM"/>
    <property type="match status" value="1"/>
</dbReference>
<comment type="caution">
    <text evidence="1">The sequence shown here is derived from an EMBL/GenBank/DDBJ whole genome shotgun (WGS) entry which is preliminary data.</text>
</comment>
<dbReference type="InterPro" id="IPR012696">
    <property type="entry name" value="PhnM"/>
</dbReference>
<dbReference type="GO" id="GO:0016787">
    <property type="term" value="F:hydrolase activity"/>
    <property type="evidence" value="ECO:0007669"/>
    <property type="project" value="UniProtKB-KW"/>
</dbReference>
<dbReference type="Gene3D" id="3.20.20.140">
    <property type="entry name" value="Metal-dependent hydrolases"/>
    <property type="match status" value="1"/>
</dbReference>
<dbReference type="EMBL" id="CAJZAH010000002">
    <property type="protein sequence ID" value="CAG9171436.1"/>
    <property type="molecule type" value="Genomic_DNA"/>
</dbReference>